<feature type="coiled-coil region" evidence="5">
    <location>
        <begin position="380"/>
        <end position="415"/>
    </location>
</feature>
<organism evidence="8 9">
    <name type="scientific">Friedmanniomyces simplex</name>
    <dbReference type="NCBI Taxonomy" id="329884"/>
    <lineage>
        <taxon>Eukaryota</taxon>
        <taxon>Fungi</taxon>
        <taxon>Dikarya</taxon>
        <taxon>Ascomycota</taxon>
        <taxon>Pezizomycotina</taxon>
        <taxon>Dothideomycetes</taxon>
        <taxon>Dothideomycetidae</taxon>
        <taxon>Mycosphaerellales</taxon>
        <taxon>Teratosphaeriaceae</taxon>
        <taxon>Friedmanniomyces</taxon>
    </lineage>
</organism>
<feature type="compositionally biased region" description="Low complexity" evidence="6">
    <location>
        <begin position="300"/>
        <end position="312"/>
    </location>
</feature>
<evidence type="ECO:0000256" key="3">
    <source>
        <dbReference type="ARBA" id="ARBA00022833"/>
    </source>
</evidence>
<keyword evidence="2 4" id="KW-0863">Zinc-finger</keyword>
<proteinExistence type="predicted"/>
<feature type="region of interest" description="Disordered" evidence="6">
    <location>
        <begin position="95"/>
        <end position="332"/>
    </location>
</feature>
<protein>
    <recommendedName>
        <fullName evidence="7">GRF-type domain-containing protein</fullName>
    </recommendedName>
</protein>
<name>A0A4U0VUY7_9PEZI</name>
<evidence type="ECO:0000313" key="8">
    <source>
        <dbReference type="EMBL" id="TKA53501.1"/>
    </source>
</evidence>
<feature type="domain" description="GRF-type" evidence="7">
    <location>
        <begin position="44"/>
        <end position="88"/>
    </location>
</feature>
<feature type="compositionally biased region" description="Pro residues" evidence="6">
    <location>
        <begin position="167"/>
        <end position="177"/>
    </location>
</feature>
<keyword evidence="5" id="KW-0175">Coiled coil</keyword>
<sequence length="447" mass="47812">MYRGSGGRYRGRGGSSSYRGGRGGQGNAPRAILKGLFADGIWQCDCAPRLPAEHFKVKKEGKNQGRWFYTCQNQEPKRCGFFLWDEDAKPREEAAVLGGSRTEPLGRKNGGGEVQEGWDAGRAQRAARTDGMGANGRGTGGMGMFARVNANNGDRMREDDEETASPTPSPVSPPPPYSSLRKEPAASNGVKRNAQQAGMNEDDDEEFFPWPLTGQEEQELAKAADNAVAPPQTPHKAQKTGVYATPATTAKRKLPWLEQAQVPQTPTTTAATLKPVDDCFNTPSKPPGGVTPTLEQRSKVPAAAAPVTTPSTTPSPPTRYKDALHNPADSASSLTTEALAALQPATIPPDIRDKLRSILSKHDLKFQGITKGRDISRLAIKAKDAKIAELGARIAGLENARIAELQARIGSLEAEREVDRAVIGALRMQVRAGGSSAADIDSQETRG</sequence>
<comment type="caution">
    <text evidence="8">The sequence shown here is derived from an EMBL/GenBank/DDBJ whole genome shotgun (WGS) entry which is preliminary data.</text>
</comment>
<dbReference type="GO" id="GO:0008270">
    <property type="term" value="F:zinc ion binding"/>
    <property type="evidence" value="ECO:0007669"/>
    <property type="project" value="UniProtKB-KW"/>
</dbReference>
<dbReference type="PROSITE" id="PS51999">
    <property type="entry name" value="ZF_GRF"/>
    <property type="match status" value="1"/>
</dbReference>
<keyword evidence="9" id="KW-1185">Reference proteome</keyword>
<dbReference type="PANTHER" id="PTHR33680">
    <property type="entry name" value="OS07G0190500 PROTEIN"/>
    <property type="match status" value="1"/>
</dbReference>
<reference evidence="8 9" key="1">
    <citation type="submission" date="2017-03" db="EMBL/GenBank/DDBJ databases">
        <title>Genomes of endolithic fungi from Antarctica.</title>
        <authorList>
            <person name="Coleine C."/>
            <person name="Masonjones S."/>
            <person name="Stajich J.E."/>
        </authorList>
    </citation>
    <scope>NUCLEOTIDE SEQUENCE [LARGE SCALE GENOMIC DNA]</scope>
    <source>
        <strain evidence="8 9">CCFEE 5184</strain>
    </source>
</reference>
<evidence type="ECO:0000256" key="2">
    <source>
        <dbReference type="ARBA" id="ARBA00022771"/>
    </source>
</evidence>
<evidence type="ECO:0000256" key="6">
    <source>
        <dbReference type="SAM" id="MobiDB-lite"/>
    </source>
</evidence>
<dbReference type="STRING" id="329884.A0A4U0VUY7"/>
<feature type="region of interest" description="Disordered" evidence="6">
    <location>
        <begin position="1"/>
        <end position="25"/>
    </location>
</feature>
<keyword evidence="1" id="KW-0479">Metal-binding</keyword>
<dbReference type="InterPro" id="IPR010666">
    <property type="entry name" value="Znf_GRF"/>
</dbReference>
<feature type="compositionally biased region" description="Gly residues" evidence="6">
    <location>
        <begin position="133"/>
        <end position="143"/>
    </location>
</feature>
<dbReference type="OrthoDB" id="430051at2759"/>
<gene>
    <name evidence="8" type="ORF">B0A55_12920</name>
</gene>
<dbReference type="EMBL" id="NAJQ01001750">
    <property type="protein sequence ID" value="TKA53501.1"/>
    <property type="molecule type" value="Genomic_DNA"/>
</dbReference>
<dbReference type="Pfam" id="PF06839">
    <property type="entry name" value="Zn_ribbon_GRF"/>
    <property type="match status" value="1"/>
</dbReference>
<dbReference type="Proteomes" id="UP000309340">
    <property type="component" value="Unassembled WGS sequence"/>
</dbReference>
<dbReference type="AlphaFoldDB" id="A0A4U0VUY7"/>
<dbReference type="PANTHER" id="PTHR33680:SF1">
    <property type="entry name" value="OS05G0489500 PROTEIN"/>
    <property type="match status" value="1"/>
</dbReference>
<evidence type="ECO:0000256" key="4">
    <source>
        <dbReference type="PROSITE-ProRule" id="PRU01343"/>
    </source>
</evidence>
<evidence type="ECO:0000313" key="9">
    <source>
        <dbReference type="Proteomes" id="UP000309340"/>
    </source>
</evidence>
<evidence type="ECO:0000256" key="5">
    <source>
        <dbReference type="SAM" id="Coils"/>
    </source>
</evidence>
<evidence type="ECO:0000259" key="7">
    <source>
        <dbReference type="PROSITE" id="PS51999"/>
    </source>
</evidence>
<feature type="compositionally biased region" description="Low complexity" evidence="6">
    <location>
        <begin position="259"/>
        <end position="272"/>
    </location>
</feature>
<evidence type="ECO:0000256" key="1">
    <source>
        <dbReference type="ARBA" id="ARBA00022723"/>
    </source>
</evidence>
<accession>A0A4U0VUY7</accession>
<keyword evidence="3" id="KW-0862">Zinc</keyword>